<dbReference type="OrthoDB" id="9757939at2"/>
<dbReference type="InterPro" id="IPR032275">
    <property type="entry name" value="DUF4986"/>
</dbReference>
<accession>A0A4R6IUI0</accession>
<evidence type="ECO:0000313" key="6">
    <source>
        <dbReference type="EMBL" id="TDO26264.1"/>
    </source>
</evidence>
<protein>
    <submittedName>
        <fullName evidence="6">Uncharacterized protein</fullName>
    </submittedName>
</protein>
<dbReference type="InterPro" id="IPR046544">
    <property type="entry name" value="GH146_SB_dom"/>
</dbReference>
<keyword evidence="1" id="KW-0812">Transmembrane</keyword>
<evidence type="ECO:0000259" key="2">
    <source>
        <dbReference type="Pfam" id="PF07944"/>
    </source>
</evidence>
<dbReference type="Proteomes" id="UP000295741">
    <property type="component" value="Unassembled WGS sequence"/>
</dbReference>
<comment type="caution">
    <text evidence="6">The sequence shown here is derived from an EMBL/GenBank/DDBJ whole genome shotgun (WGS) entry which is preliminary data.</text>
</comment>
<sequence length="804" mass="91881">MRSEKNTIYLFIKLAFACLIAFYAKINPVAAQNQLYSNSFPLSDVVVKDQRFAHARDLNIQTLLQYDVDRLLAGYRKEAGLPAKAVIYTNWEGLDGHVAGHYLSALAMNYAATGNTVCRDRMLYMLTELKACQDAHNTRHADWGKGYLGAVPESQKIWSALLKADLSALRNAWVPWYNVHKMYAGLRDAWLYTGNETAKALFINFCAWGINVTSTLNEEQMQSMLDIEHGGMNEIYADAYQMTGDKQYLQAAKRFSHRMLLDAMAQRKDNLDNKHANTQVPKAIGFQRIAELTHDTTYTTAGQYFWETVTQNRTLAFGGNSRREFFPSITASTDFITEVEGPESCNSYNMLRLSADLFRVSADARYMDYYERTIYNHILSTQHPDHGGYVYFTPVRPRHYRVYSAPNKGMWCCVGSGMENHGRYNELIYTHQQDSLYINLFMASVLQWKAKGMVLEQQTLFPEEEKTRLLIKEGNNRFTMMIRYPSWVAKSALKIKVNGKPVAYQNNPSSYIAVQRTWKKGDLIEIQLPMQNSIEQMPNVANYVAVLHGPVVLAARTGTEEMKGLIADDSRWGHIASGKRLPVNEAPILIADNPSAILKSLVPVKDKPLHYTFSNLKMGNAAPLVLEPFYQLHDARYMLYWMTLTNTAYQSYVDSLAKMETARLALQKRTVDVVIVGEQQPEADHLIQQKNTATGNRSDEFWREVRNGGLLSYTLTTQQTIALSLRIRYWGAERGNRKFDIYIDDQLLLTENLTDKWNEQSFKEIEYVIPDSMLKDKKQINISFKPQPGNTAGALYQIRLVKQQ</sequence>
<evidence type="ECO:0000259" key="4">
    <source>
        <dbReference type="Pfam" id="PF20620"/>
    </source>
</evidence>
<evidence type="ECO:0000256" key="1">
    <source>
        <dbReference type="SAM" id="Phobius"/>
    </source>
</evidence>
<keyword evidence="1" id="KW-0472">Membrane</keyword>
<dbReference type="SUPFAM" id="SSF48208">
    <property type="entry name" value="Six-hairpin glycosidases"/>
    <property type="match status" value="1"/>
</dbReference>
<feature type="domain" description="Non-reducing end beta-L-arabinofuranosidase-like GH127 catalytic" evidence="2">
    <location>
        <begin position="44"/>
        <end position="425"/>
    </location>
</feature>
<keyword evidence="1" id="KW-1133">Transmembrane helix</keyword>
<dbReference type="EMBL" id="SNWP01000011">
    <property type="protein sequence ID" value="TDO26264.1"/>
    <property type="molecule type" value="Genomic_DNA"/>
</dbReference>
<dbReference type="RefSeq" id="WP_133474127.1">
    <property type="nucleotide sequence ID" value="NZ_SNWP01000011.1"/>
</dbReference>
<feature type="domain" description="Non-reducing end beta-L-arabinofuranosidase-like GH127 middle" evidence="5">
    <location>
        <begin position="436"/>
        <end position="530"/>
    </location>
</feature>
<dbReference type="Pfam" id="PF20736">
    <property type="entry name" value="Glyco_hydro127M"/>
    <property type="match status" value="1"/>
</dbReference>
<proteinExistence type="predicted"/>
<keyword evidence="7" id="KW-1185">Reference proteome</keyword>
<dbReference type="Pfam" id="PF20620">
    <property type="entry name" value="DUF6805"/>
    <property type="match status" value="1"/>
</dbReference>
<feature type="domain" description="DUF4986" evidence="3">
    <location>
        <begin position="558"/>
        <end position="641"/>
    </location>
</feature>
<dbReference type="AlphaFoldDB" id="A0A4R6IUI0"/>
<dbReference type="PANTHER" id="PTHR31151">
    <property type="entry name" value="PROLINE-TRNA LIGASE (DUF1680)"/>
    <property type="match status" value="1"/>
</dbReference>
<gene>
    <name evidence="6" type="ORF">BC659_1569</name>
</gene>
<dbReference type="Pfam" id="PF07944">
    <property type="entry name" value="Beta-AFase-like_GH127_cat"/>
    <property type="match status" value="1"/>
</dbReference>
<dbReference type="PANTHER" id="PTHR31151:SF0">
    <property type="entry name" value="PROLINE-TRNA LIGASE (DUF1680)"/>
    <property type="match status" value="1"/>
</dbReference>
<evidence type="ECO:0000313" key="7">
    <source>
        <dbReference type="Proteomes" id="UP000295741"/>
    </source>
</evidence>
<dbReference type="InterPro" id="IPR012878">
    <property type="entry name" value="Beta-AFase-like_GH127_cat"/>
</dbReference>
<reference evidence="6 7" key="1">
    <citation type="submission" date="2019-03" db="EMBL/GenBank/DDBJ databases">
        <title>Genomic Encyclopedia of Archaeal and Bacterial Type Strains, Phase II (KMG-II): from individual species to whole genera.</title>
        <authorList>
            <person name="Goeker M."/>
        </authorList>
    </citation>
    <scope>NUCLEOTIDE SEQUENCE [LARGE SCALE GENOMIC DNA]</scope>
    <source>
        <strain evidence="6 7">DSM 28323</strain>
    </source>
</reference>
<dbReference type="InterPro" id="IPR049046">
    <property type="entry name" value="Beta-AFase-like_GH127_middle"/>
</dbReference>
<name>A0A4R6IUI0_9BACT</name>
<dbReference type="InterPro" id="IPR008928">
    <property type="entry name" value="6-hairpin_glycosidase_sf"/>
</dbReference>
<feature type="transmembrane region" description="Helical" evidence="1">
    <location>
        <begin position="7"/>
        <end position="24"/>
    </location>
</feature>
<feature type="domain" description="Glycoside hydrolase GH146 substrate-binding" evidence="4">
    <location>
        <begin position="665"/>
        <end position="801"/>
    </location>
</feature>
<evidence type="ECO:0000259" key="3">
    <source>
        <dbReference type="Pfam" id="PF16375"/>
    </source>
</evidence>
<evidence type="ECO:0000259" key="5">
    <source>
        <dbReference type="Pfam" id="PF20736"/>
    </source>
</evidence>
<dbReference type="Pfam" id="PF16375">
    <property type="entry name" value="DUF4986"/>
    <property type="match status" value="1"/>
</dbReference>
<organism evidence="6 7">
    <name type="scientific">Sediminibacterium goheungense</name>
    <dbReference type="NCBI Taxonomy" id="1086393"/>
    <lineage>
        <taxon>Bacteria</taxon>
        <taxon>Pseudomonadati</taxon>
        <taxon>Bacteroidota</taxon>
        <taxon>Chitinophagia</taxon>
        <taxon>Chitinophagales</taxon>
        <taxon>Chitinophagaceae</taxon>
        <taxon>Sediminibacterium</taxon>
    </lineage>
</organism>
<dbReference type="GO" id="GO:0005975">
    <property type="term" value="P:carbohydrate metabolic process"/>
    <property type="evidence" value="ECO:0007669"/>
    <property type="project" value="InterPro"/>
</dbReference>